<reference evidence="2 3" key="1">
    <citation type="journal article" date="2013" name="BMC Genomics">
        <title>Genomics-driven discovery of the pneumocandin biosynthetic gene cluster in the fungus Glarea lozoyensis.</title>
        <authorList>
            <person name="Chen L."/>
            <person name="Yue Q."/>
            <person name="Zhang X."/>
            <person name="Xiang M."/>
            <person name="Wang C."/>
            <person name="Li S."/>
            <person name="Che Y."/>
            <person name="Ortiz-Lopez F.J."/>
            <person name="Bills G.F."/>
            <person name="Liu X."/>
            <person name="An Z."/>
        </authorList>
    </citation>
    <scope>NUCLEOTIDE SEQUENCE [LARGE SCALE GENOMIC DNA]</scope>
    <source>
        <strain evidence="3">ATCC 20868 / MF5171</strain>
    </source>
</reference>
<gene>
    <name evidence="2" type="ORF">GLAREA_00147</name>
</gene>
<keyword evidence="1" id="KW-0472">Membrane</keyword>
<dbReference type="KEGG" id="glz:GLAREA_00147"/>
<dbReference type="RefSeq" id="XP_008083098.1">
    <property type="nucleotide sequence ID" value="XM_008084907.1"/>
</dbReference>
<keyword evidence="1" id="KW-1133">Transmembrane helix</keyword>
<dbReference type="GeneID" id="19459207"/>
<name>S3CVK6_GLAL2</name>
<dbReference type="EMBL" id="KE145367">
    <property type="protein sequence ID" value="EPE28989.1"/>
    <property type="molecule type" value="Genomic_DNA"/>
</dbReference>
<feature type="transmembrane region" description="Helical" evidence="1">
    <location>
        <begin position="28"/>
        <end position="47"/>
    </location>
</feature>
<dbReference type="AlphaFoldDB" id="S3CVK6"/>
<evidence type="ECO:0000313" key="2">
    <source>
        <dbReference type="EMBL" id="EPE28989.1"/>
    </source>
</evidence>
<accession>S3CVK6</accession>
<keyword evidence="1" id="KW-0812">Transmembrane</keyword>
<dbReference type="STRING" id="1116229.S3CVK6"/>
<dbReference type="InterPro" id="IPR021848">
    <property type="entry name" value="HODM_asu-like"/>
</dbReference>
<dbReference type="Pfam" id="PF11927">
    <property type="entry name" value="HODM_asu-like"/>
    <property type="match status" value="1"/>
</dbReference>
<dbReference type="OMA" id="KRMAPYP"/>
<evidence type="ECO:0000256" key="1">
    <source>
        <dbReference type="SAM" id="Phobius"/>
    </source>
</evidence>
<keyword evidence="3" id="KW-1185">Reference proteome</keyword>
<protein>
    <submittedName>
        <fullName evidence="2">Uncharacterized protein</fullName>
    </submittedName>
</protein>
<organism evidence="2 3">
    <name type="scientific">Glarea lozoyensis (strain ATCC 20868 / MF5171)</name>
    <dbReference type="NCBI Taxonomy" id="1116229"/>
    <lineage>
        <taxon>Eukaryota</taxon>
        <taxon>Fungi</taxon>
        <taxon>Dikarya</taxon>
        <taxon>Ascomycota</taxon>
        <taxon>Pezizomycotina</taxon>
        <taxon>Leotiomycetes</taxon>
        <taxon>Helotiales</taxon>
        <taxon>Helotiaceae</taxon>
        <taxon>Glarea</taxon>
    </lineage>
</organism>
<dbReference type="OrthoDB" id="5043642at2759"/>
<sequence length="385" mass="43693">MSLILFHTAPPTSITQTPSSQPFSAMEAITVFLFLLVCGIVILRATYTHTNVYSQCHRNWKAFSPLFKGLESPALTQTSEISLKDTPRYTLPSLQPKGPSPTSMGLRRLESANWLIIDEKYLYEHSLRKTLFTTHHSQVVRCLEGSEQACYEVLDLAVEFLSTRYPQHFTTRDTPSGPAIHNHLTGESFEVGNKCRTPLETAARLAMEDFNILVKDPETGDHHLMASATLFPAGWKLNKRIGFSMAQLHAPVPAWKKNLGGSVNRYFDHLNPRTSMERYNLFIQSSPHLFMDAPEEPSTSTTPDCLYVRRERQTFRRLPKSHAVLFTVRTFMQPLTELNGDEACALREQVRGWQGESWVYKGGKVWGKAFKEWERRVDGLVGESG</sequence>
<evidence type="ECO:0000313" key="3">
    <source>
        <dbReference type="Proteomes" id="UP000016922"/>
    </source>
</evidence>
<proteinExistence type="predicted"/>
<dbReference type="HOGENOM" id="CLU_025462_0_0_1"/>
<dbReference type="eggNOG" id="ENOG502S5PM">
    <property type="taxonomic scope" value="Eukaryota"/>
</dbReference>
<dbReference type="Proteomes" id="UP000016922">
    <property type="component" value="Unassembled WGS sequence"/>
</dbReference>